<evidence type="ECO:0000256" key="4">
    <source>
        <dbReference type="ARBA" id="ARBA00022989"/>
    </source>
</evidence>
<keyword evidence="3 6" id="KW-0812">Transmembrane</keyword>
<feature type="transmembrane region" description="Helical" evidence="6">
    <location>
        <begin position="351"/>
        <end position="372"/>
    </location>
</feature>
<dbReference type="PRINTS" id="PR00103">
    <property type="entry name" value="CAMPKINASE"/>
</dbReference>
<keyword evidence="4 6" id="KW-1133">Transmembrane helix</keyword>
<dbReference type="SMART" id="SM00100">
    <property type="entry name" value="cNMP"/>
    <property type="match status" value="1"/>
</dbReference>
<evidence type="ECO:0000259" key="7">
    <source>
        <dbReference type="PROSITE" id="PS50042"/>
    </source>
</evidence>
<dbReference type="InterPro" id="IPR036259">
    <property type="entry name" value="MFS_trans_sf"/>
</dbReference>
<dbReference type="EMBL" id="CADCWC010000230">
    <property type="protein sequence ID" value="CAA9537325.1"/>
    <property type="molecule type" value="Genomic_DNA"/>
</dbReference>
<feature type="transmembrane region" description="Helical" evidence="6">
    <location>
        <begin position="378"/>
        <end position="400"/>
    </location>
</feature>
<accession>A0A6J4U1A8</accession>
<reference evidence="8" key="1">
    <citation type="submission" date="2020-02" db="EMBL/GenBank/DDBJ databases">
        <authorList>
            <person name="Meier V. D."/>
        </authorList>
    </citation>
    <scope>NUCLEOTIDE SEQUENCE</scope>
    <source>
        <strain evidence="8">AVDCRST_MAG79</strain>
    </source>
</reference>
<protein>
    <recommendedName>
        <fullName evidence="7">Cyclic nucleotide-binding domain-containing protein</fullName>
    </recommendedName>
</protein>
<dbReference type="InterPro" id="IPR018488">
    <property type="entry name" value="cNMP-bd_CS"/>
</dbReference>
<evidence type="ECO:0000256" key="6">
    <source>
        <dbReference type="SAM" id="Phobius"/>
    </source>
</evidence>
<dbReference type="Gene3D" id="2.60.120.10">
    <property type="entry name" value="Jelly Rolls"/>
    <property type="match status" value="1"/>
</dbReference>
<dbReference type="InterPro" id="IPR018490">
    <property type="entry name" value="cNMP-bd_dom_sf"/>
</dbReference>
<dbReference type="GO" id="GO:0022857">
    <property type="term" value="F:transmembrane transporter activity"/>
    <property type="evidence" value="ECO:0007669"/>
    <property type="project" value="InterPro"/>
</dbReference>
<keyword evidence="2" id="KW-1003">Cell membrane</keyword>
<dbReference type="AlphaFoldDB" id="A0A6J4U1A8"/>
<dbReference type="Pfam" id="PF00027">
    <property type="entry name" value="cNMP_binding"/>
    <property type="match status" value="1"/>
</dbReference>
<feature type="transmembrane region" description="Helical" evidence="6">
    <location>
        <begin position="178"/>
        <end position="198"/>
    </location>
</feature>
<dbReference type="SUPFAM" id="SSF103473">
    <property type="entry name" value="MFS general substrate transporter"/>
    <property type="match status" value="1"/>
</dbReference>
<dbReference type="InterPro" id="IPR014710">
    <property type="entry name" value="RmlC-like_jellyroll"/>
</dbReference>
<evidence type="ECO:0000256" key="5">
    <source>
        <dbReference type="ARBA" id="ARBA00023136"/>
    </source>
</evidence>
<dbReference type="PANTHER" id="PTHR23513">
    <property type="entry name" value="INTEGRAL MEMBRANE EFFLUX PROTEIN-RELATED"/>
    <property type="match status" value="1"/>
</dbReference>
<feature type="transmembrane region" description="Helical" evidence="6">
    <location>
        <begin position="84"/>
        <end position="104"/>
    </location>
</feature>
<evidence type="ECO:0000313" key="8">
    <source>
        <dbReference type="EMBL" id="CAA9537325.1"/>
    </source>
</evidence>
<evidence type="ECO:0000256" key="1">
    <source>
        <dbReference type="ARBA" id="ARBA00004651"/>
    </source>
</evidence>
<keyword evidence="5 6" id="KW-0472">Membrane</keyword>
<gene>
    <name evidence="8" type="ORF">AVDCRST_MAG79-1504</name>
</gene>
<dbReference type="Pfam" id="PF07690">
    <property type="entry name" value="MFS_1"/>
    <property type="match status" value="1"/>
</dbReference>
<dbReference type="GO" id="GO:0005886">
    <property type="term" value="C:plasma membrane"/>
    <property type="evidence" value="ECO:0007669"/>
    <property type="project" value="UniProtKB-SubCell"/>
</dbReference>
<dbReference type="Gene3D" id="1.20.1250.20">
    <property type="entry name" value="MFS general substrate transporter like domains"/>
    <property type="match status" value="2"/>
</dbReference>
<dbReference type="InterPro" id="IPR000595">
    <property type="entry name" value="cNMP-bd_dom"/>
</dbReference>
<dbReference type="InterPro" id="IPR011701">
    <property type="entry name" value="MFS"/>
</dbReference>
<sequence>MVRFRGWATALGEVAQSGPLRRAQASFGAMWASETAFMVGLAVVAFRDGGVVAVGVVTGARMAAAALIAPLLATVADRVRRERVLTGVALVRAVLLAAAAAVTAADGPAAATYALAVVATVALTLFRPAHSALLPALCVSPRQLTSANAVRGMLDSLATLGGPGLAAVLLAATGPAAVLAACAATALLAGLLVVGLPYDAPPRTQTETTSAGTLQGFATIRADRGLTLITALGVAQTFTRGALTVLTVVVAIDLLDTGDPGVGVLNAAVGAGGVLGSVVAFALVGRGGLAGWLGVGIALFGAPVAVVGLAPEQAVAIVLLGLVGVGNALIDVGGFTLLARLADETVLARMFAGFEAILTLGVAAGALATPLIVELIGIRPTLVGIGLLAPLAVAASWPALRRLDGRMRVRDADIEVLRGVGMLSALPVVTIEQLGGGLEHAAFPPSATVFRQGDPGDGFYVVEGGGAEVVLDGRVVRTLGRGDGFGEIALLRDSPRTATVRAAADEELRVGVIRRGAFLTAVTGYPAAATVGEALASSRLEADAERLPPAH</sequence>
<feature type="transmembrane region" description="Helical" evidence="6">
    <location>
        <begin position="27"/>
        <end position="46"/>
    </location>
</feature>
<dbReference type="CDD" id="cd06173">
    <property type="entry name" value="MFS_MefA_like"/>
    <property type="match status" value="1"/>
</dbReference>
<feature type="transmembrane region" description="Helical" evidence="6">
    <location>
        <begin position="52"/>
        <end position="72"/>
    </location>
</feature>
<dbReference type="CDD" id="cd00038">
    <property type="entry name" value="CAP_ED"/>
    <property type="match status" value="1"/>
</dbReference>
<dbReference type="PANTHER" id="PTHR23513:SF18">
    <property type="entry name" value="INTEGRAL MEMBRANE PROTEIN"/>
    <property type="match status" value="1"/>
</dbReference>
<feature type="transmembrane region" description="Helical" evidence="6">
    <location>
        <begin position="110"/>
        <end position="129"/>
    </location>
</feature>
<organism evidence="8">
    <name type="scientific">uncultured Thermoleophilia bacterium</name>
    <dbReference type="NCBI Taxonomy" id="1497501"/>
    <lineage>
        <taxon>Bacteria</taxon>
        <taxon>Bacillati</taxon>
        <taxon>Actinomycetota</taxon>
        <taxon>Thermoleophilia</taxon>
        <taxon>environmental samples</taxon>
    </lineage>
</organism>
<feature type="transmembrane region" description="Helical" evidence="6">
    <location>
        <begin position="291"/>
        <end position="310"/>
    </location>
</feature>
<feature type="transmembrane region" description="Helical" evidence="6">
    <location>
        <begin position="316"/>
        <end position="339"/>
    </location>
</feature>
<feature type="transmembrane region" description="Helical" evidence="6">
    <location>
        <begin position="150"/>
        <end position="172"/>
    </location>
</feature>
<evidence type="ECO:0000256" key="2">
    <source>
        <dbReference type="ARBA" id="ARBA00022475"/>
    </source>
</evidence>
<evidence type="ECO:0000256" key="3">
    <source>
        <dbReference type="ARBA" id="ARBA00022692"/>
    </source>
</evidence>
<dbReference type="SUPFAM" id="SSF51206">
    <property type="entry name" value="cAMP-binding domain-like"/>
    <property type="match status" value="1"/>
</dbReference>
<proteinExistence type="predicted"/>
<feature type="transmembrane region" description="Helical" evidence="6">
    <location>
        <begin position="264"/>
        <end position="284"/>
    </location>
</feature>
<name>A0A6J4U1A8_9ACTN</name>
<comment type="subcellular location">
    <subcellularLocation>
        <location evidence="1">Cell membrane</location>
        <topology evidence="1">Multi-pass membrane protein</topology>
    </subcellularLocation>
</comment>
<dbReference type="PROSITE" id="PS50042">
    <property type="entry name" value="CNMP_BINDING_3"/>
    <property type="match status" value="1"/>
</dbReference>
<dbReference type="PROSITE" id="PS00889">
    <property type="entry name" value="CNMP_BINDING_2"/>
    <property type="match status" value="1"/>
</dbReference>
<feature type="transmembrane region" description="Helical" evidence="6">
    <location>
        <begin position="226"/>
        <end position="252"/>
    </location>
</feature>
<feature type="domain" description="Cyclic nucleotide-binding" evidence="7">
    <location>
        <begin position="422"/>
        <end position="518"/>
    </location>
</feature>